<evidence type="ECO:0000313" key="2">
    <source>
        <dbReference type="WBParaSite" id="RSKR_0000535100.1"/>
    </source>
</evidence>
<organism evidence="1 2">
    <name type="scientific">Rhabditophanes sp. KR3021</name>
    <dbReference type="NCBI Taxonomy" id="114890"/>
    <lineage>
        <taxon>Eukaryota</taxon>
        <taxon>Metazoa</taxon>
        <taxon>Ecdysozoa</taxon>
        <taxon>Nematoda</taxon>
        <taxon>Chromadorea</taxon>
        <taxon>Rhabditida</taxon>
        <taxon>Tylenchina</taxon>
        <taxon>Panagrolaimomorpha</taxon>
        <taxon>Strongyloidoidea</taxon>
        <taxon>Alloionematidae</taxon>
        <taxon>Rhabditophanes</taxon>
    </lineage>
</organism>
<proteinExistence type="predicted"/>
<name>A0AC35TXA4_9BILA</name>
<sequence length="94" mass="10780">MIFLLNQVYSTKKPIRANFKTLALTATSFYFHKKALYLVIYEKLTWIDKVKTAISICFDEVIILLAIQASRADLWGAMITSGMDPMHEFGEQIC</sequence>
<evidence type="ECO:0000313" key="1">
    <source>
        <dbReference type="Proteomes" id="UP000095286"/>
    </source>
</evidence>
<protein>
    <submittedName>
        <fullName evidence="2">Uncharacterized protein</fullName>
    </submittedName>
</protein>
<dbReference type="WBParaSite" id="RSKR_0000535100.1">
    <property type="protein sequence ID" value="RSKR_0000535100.1"/>
    <property type="gene ID" value="RSKR_0000535100"/>
</dbReference>
<reference evidence="2" key="1">
    <citation type="submission" date="2016-11" db="UniProtKB">
        <authorList>
            <consortium name="WormBaseParasite"/>
        </authorList>
    </citation>
    <scope>IDENTIFICATION</scope>
    <source>
        <strain evidence="2">KR3021</strain>
    </source>
</reference>
<accession>A0AC35TXA4</accession>
<dbReference type="Proteomes" id="UP000095286">
    <property type="component" value="Unplaced"/>
</dbReference>